<gene>
    <name evidence="1" type="ORF">TSAR_005695</name>
</gene>
<keyword evidence="2" id="KW-1185">Reference proteome</keyword>
<reference evidence="1 2" key="1">
    <citation type="journal article" date="2017" name="Curr. Biol.">
        <title>The Evolution of Venom by Co-option of Single-Copy Genes.</title>
        <authorList>
            <person name="Martinson E.O."/>
            <person name="Mrinalini"/>
            <person name="Kelkar Y.D."/>
            <person name="Chang C.H."/>
            <person name="Werren J.H."/>
        </authorList>
    </citation>
    <scope>NUCLEOTIDE SEQUENCE [LARGE SCALE GENOMIC DNA]</scope>
    <source>
        <strain evidence="1 2">Alberta</strain>
        <tissue evidence="1">Whole body</tissue>
    </source>
</reference>
<evidence type="ECO:0000313" key="2">
    <source>
        <dbReference type="Proteomes" id="UP000215335"/>
    </source>
</evidence>
<comment type="caution">
    <text evidence="1">The sequence shown here is derived from an EMBL/GenBank/DDBJ whole genome shotgun (WGS) entry which is preliminary data.</text>
</comment>
<organism evidence="1 2">
    <name type="scientific">Trichomalopsis sarcophagae</name>
    <dbReference type="NCBI Taxonomy" id="543379"/>
    <lineage>
        <taxon>Eukaryota</taxon>
        <taxon>Metazoa</taxon>
        <taxon>Ecdysozoa</taxon>
        <taxon>Arthropoda</taxon>
        <taxon>Hexapoda</taxon>
        <taxon>Insecta</taxon>
        <taxon>Pterygota</taxon>
        <taxon>Neoptera</taxon>
        <taxon>Endopterygota</taxon>
        <taxon>Hymenoptera</taxon>
        <taxon>Apocrita</taxon>
        <taxon>Proctotrupomorpha</taxon>
        <taxon>Chalcidoidea</taxon>
        <taxon>Pteromalidae</taxon>
        <taxon>Pteromalinae</taxon>
        <taxon>Trichomalopsis</taxon>
    </lineage>
</organism>
<name>A0A232FI31_9HYME</name>
<dbReference type="EMBL" id="NNAY01000164">
    <property type="protein sequence ID" value="OXU30401.1"/>
    <property type="molecule type" value="Genomic_DNA"/>
</dbReference>
<accession>A0A232FI31</accession>
<dbReference type="AlphaFoldDB" id="A0A232FI31"/>
<dbReference type="Proteomes" id="UP000215335">
    <property type="component" value="Unassembled WGS sequence"/>
</dbReference>
<evidence type="ECO:0000313" key="1">
    <source>
        <dbReference type="EMBL" id="OXU30401.1"/>
    </source>
</evidence>
<protein>
    <submittedName>
        <fullName evidence="1">Uncharacterized protein</fullName>
    </submittedName>
</protein>
<sequence length="116" mass="13682">MHELTLINLRLKKRLRKEKLLERKLAEIYAAEEEMFLPYCTSEKNPEEQSTEITKVGYPKNERFFDSKGPKVNVFLKEVKDSKEMKDLMKGTLKITHITTIKPPKIIINKDLYIIT</sequence>
<proteinExistence type="predicted"/>